<dbReference type="AlphaFoldDB" id="A0AAD8YN82"/>
<gene>
    <name evidence="2" type="ORF">QTG54_001057</name>
</gene>
<dbReference type="Proteomes" id="UP001224775">
    <property type="component" value="Unassembled WGS sequence"/>
</dbReference>
<feature type="compositionally biased region" description="Basic residues" evidence="1">
    <location>
        <begin position="182"/>
        <end position="198"/>
    </location>
</feature>
<feature type="compositionally biased region" description="Low complexity" evidence="1">
    <location>
        <begin position="9"/>
        <end position="18"/>
    </location>
</feature>
<evidence type="ECO:0000256" key="1">
    <source>
        <dbReference type="SAM" id="MobiDB-lite"/>
    </source>
</evidence>
<name>A0AAD8YN82_9STRA</name>
<feature type="region of interest" description="Disordered" evidence="1">
    <location>
        <begin position="173"/>
        <end position="203"/>
    </location>
</feature>
<evidence type="ECO:0000313" key="3">
    <source>
        <dbReference type="Proteomes" id="UP001224775"/>
    </source>
</evidence>
<comment type="caution">
    <text evidence="2">The sequence shown here is derived from an EMBL/GenBank/DDBJ whole genome shotgun (WGS) entry which is preliminary data.</text>
</comment>
<evidence type="ECO:0000313" key="2">
    <source>
        <dbReference type="EMBL" id="KAK1749118.1"/>
    </source>
</evidence>
<dbReference type="EMBL" id="JATAAI010000001">
    <property type="protein sequence ID" value="KAK1749118.1"/>
    <property type="molecule type" value="Genomic_DNA"/>
</dbReference>
<accession>A0AAD8YN82</accession>
<proteinExistence type="predicted"/>
<feature type="region of interest" description="Disordered" evidence="1">
    <location>
        <begin position="1"/>
        <end position="37"/>
    </location>
</feature>
<organism evidence="2 3">
    <name type="scientific">Skeletonema marinoi</name>
    <dbReference type="NCBI Taxonomy" id="267567"/>
    <lineage>
        <taxon>Eukaryota</taxon>
        <taxon>Sar</taxon>
        <taxon>Stramenopiles</taxon>
        <taxon>Ochrophyta</taxon>
        <taxon>Bacillariophyta</taxon>
        <taxon>Coscinodiscophyceae</taxon>
        <taxon>Thalassiosirophycidae</taxon>
        <taxon>Thalassiosirales</taxon>
        <taxon>Skeletonemataceae</taxon>
        <taxon>Skeletonema</taxon>
        <taxon>Skeletonema marinoi-dohrnii complex</taxon>
    </lineage>
</organism>
<sequence length="258" mass="27858">MNAVGSPHAVAAAAAAAASQSSPQRKRKHEAPADYLERPIKWGKSSRDVTCTQEQFEAMLQKSYGPRINNDGIRKSGKDKHGHTLYYDRGLVRCQACNNKRVVYGAIVQHIVGEGHCKRVAKIYKDKESITYSKLELQEKQDADAEGNEAVASDETTGQVIVPALPDYDNMLQAAAGGGKKSPTKRKAPKKNAGKKKATATDDDDSQIALTVQGGLVVNGLDIVKYIRGLEGRISELEMKLAAATSTEVPLTENPTVV</sequence>
<protein>
    <submittedName>
        <fullName evidence="2">Uncharacterized protein</fullName>
    </submittedName>
</protein>
<reference evidence="2" key="1">
    <citation type="submission" date="2023-06" db="EMBL/GenBank/DDBJ databases">
        <title>Survivors Of The Sea: Transcriptome response of Skeletonema marinoi to long-term dormancy.</title>
        <authorList>
            <person name="Pinder M.I.M."/>
            <person name="Kourtchenko O."/>
            <person name="Robertson E.K."/>
            <person name="Larsson T."/>
            <person name="Maumus F."/>
            <person name="Osuna-Cruz C.M."/>
            <person name="Vancaester E."/>
            <person name="Stenow R."/>
            <person name="Vandepoele K."/>
            <person name="Ploug H."/>
            <person name="Bruchert V."/>
            <person name="Godhe A."/>
            <person name="Topel M."/>
        </authorList>
    </citation>
    <scope>NUCLEOTIDE SEQUENCE</scope>
    <source>
        <strain evidence="2">R05AC</strain>
    </source>
</reference>
<keyword evidence="3" id="KW-1185">Reference proteome</keyword>